<dbReference type="RefSeq" id="WP_394835406.1">
    <property type="nucleotide sequence ID" value="NZ_CP089929.1"/>
</dbReference>
<dbReference type="Pfam" id="PF08332">
    <property type="entry name" value="CaMKII_AD"/>
    <property type="match status" value="1"/>
</dbReference>
<dbReference type="Proteomes" id="UP001374803">
    <property type="component" value="Chromosome"/>
</dbReference>
<dbReference type="NCBIfam" id="TIGR02246">
    <property type="entry name" value="SgcJ/EcaC family oxidoreductase"/>
    <property type="match status" value="1"/>
</dbReference>
<feature type="domain" description="Calcium/calmodulin-dependent protein kinase II association-domain" evidence="1">
    <location>
        <begin position="27"/>
        <end position="148"/>
    </location>
</feature>
<dbReference type="EMBL" id="CP089983">
    <property type="protein sequence ID" value="WXB05758.1"/>
    <property type="molecule type" value="Genomic_DNA"/>
</dbReference>
<accession>A0ABZ2L741</accession>
<sequence>MAAILAAGCGGSPGAPAAGAQAPMVSKQTIAALFDQWNAALATGDPAKVADLYAPHAVLLPTVSNEIRVDRDDIIDYFVKFLKSKPQGKIDREIVDVVDENTAINTGVYTFTLTQDGKQQQVTARYTYVYELMGGKWLIVNHHSSVMPPK</sequence>
<dbReference type="PIRSF" id="PIRSF028470">
    <property type="entry name" value="UCP028470"/>
    <property type="match status" value="1"/>
</dbReference>
<dbReference type="SUPFAM" id="SSF54427">
    <property type="entry name" value="NTF2-like"/>
    <property type="match status" value="1"/>
</dbReference>
<dbReference type="CDD" id="cd00531">
    <property type="entry name" value="NTF2_like"/>
    <property type="match status" value="1"/>
</dbReference>
<name>A0ABZ2L741_9BACT</name>
<dbReference type="InterPro" id="IPR013543">
    <property type="entry name" value="Ca/CaM-dep_prot_kinase-assoc"/>
</dbReference>
<proteinExistence type="predicted"/>
<dbReference type="InterPro" id="IPR011944">
    <property type="entry name" value="Steroid_delta5-4_isomerase"/>
</dbReference>
<evidence type="ECO:0000313" key="3">
    <source>
        <dbReference type="Proteomes" id="UP001374803"/>
    </source>
</evidence>
<organism evidence="2 3">
    <name type="scientific">Pendulispora rubella</name>
    <dbReference type="NCBI Taxonomy" id="2741070"/>
    <lineage>
        <taxon>Bacteria</taxon>
        <taxon>Pseudomonadati</taxon>
        <taxon>Myxococcota</taxon>
        <taxon>Myxococcia</taxon>
        <taxon>Myxococcales</taxon>
        <taxon>Sorangiineae</taxon>
        <taxon>Pendulisporaceae</taxon>
        <taxon>Pendulispora</taxon>
    </lineage>
</organism>
<dbReference type="InterPro" id="IPR016887">
    <property type="entry name" value="UCP028470_steroid_isom-rel"/>
</dbReference>
<dbReference type="InterPro" id="IPR032710">
    <property type="entry name" value="NTF2-like_dom_sf"/>
</dbReference>
<evidence type="ECO:0000259" key="1">
    <source>
        <dbReference type="Pfam" id="PF08332"/>
    </source>
</evidence>
<reference evidence="2" key="1">
    <citation type="submission" date="2021-12" db="EMBL/GenBank/DDBJ databases">
        <title>Discovery of the Pendulisporaceae a myxobacterial family with distinct sporulation behavior and unique specialized metabolism.</title>
        <authorList>
            <person name="Garcia R."/>
            <person name="Popoff A."/>
            <person name="Bader C.D."/>
            <person name="Loehr J."/>
            <person name="Walesch S."/>
            <person name="Walt C."/>
            <person name="Boldt J."/>
            <person name="Bunk B."/>
            <person name="Haeckl F.J.F.P.J."/>
            <person name="Gunesch A.P."/>
            <person name="Birkelbach J."/>
            <person name="Nuebel U."/>
            <person name="Pietschmann T."/>
            <person name="Bach T."/>
            <person name="Mueller R."/>
        </authorList>
    </citation>
    <scope>NUCLEOTIDE SEQUENCE</scope>
    <source>
        <strain evidence="2">MSr11367</strain>
    </source>
</reference>
<keyword evidence="3" id="KW-1185">Reference proteome</keyword>
<protein>
    <submittedName>
        <fullName evidence="2">SgcJ/EcaC family oxidoreductase</fullName>
    </submittedName>
</protein>
<dbReference type="Gene3D" id="3.10.450.50">
    <property type="match status" value="1"/>
</dbReference>
<gene>
    <name evidence="2" type="ORF">LVJ94_00580</name>
</gene>
<evidence type="ECO:0000313" key="2">
    <source>
        <dbReference type="EMBL" id="WXB05758.1"/>
    </source>
</evidence>